<keyword evidence="2 7" id="KW-0813">Transport</keyword>
<keyword evidence="3 7" id="KW-1134">Transmembrane beta strand</keyword>
<dbReference type="SUPFAM" id="SSF56935">
    <property type="entry name" value="Porins"/>
    <property type="match status" value="1"/>
</dbReference>
<keyword evidence="8" id="KW-0732">Signal</keyword>
<organism evidence="10 11">
    <name type="scientific">Spirosoma soli</name>
    <dbReference type="NCBI Taxonomy" id="1770529"/>
    <lineage>
        <taxon>Bacteria</taxon>
        <taxon>Pseudomonadati</taxon>
        <taxon>Bacteroidota</taxon>
        <taxon>Cytophagia</taxon>
        <taxon>Cytophagales</taxon>
        <taxon>Cytophagaceae</taxon>
        <taxon>Spirosoma</taxon>
    </lineage>
</organism>
<proteinExistence type="inferred from homology"/>
<keyword evidence="6 7" id="KW-0998">Cell outer membrane</keyword>
<feature type="chain" id="PRO_5047187805" evidence="8">
    <location>
        <begin position="28"/>
        <end position="1114"/>
    </location>
</feature>
<dbReference type="NCBIfam" id="TIGR04057">
    <property type="entry name" value="SusC_RagA_signa"/>
    <property type="match status" value="1"/>
</dbReference>
<dbReference type="SUPFAM" id="SSF49464">
    <property type="entry name" value="Carboxypeptidase regulatory domain-like"/>
    <property type="match status" value="1"/>
</dbReference>
<accession>A0ABW5M803</accession>
<dbReference type="NCBIfam" id="TIGR04056">
    <property type="entry name" value="OMP_RagA_SusC"/>
    <property type="match status" value="1"/>
</dbReference>
<dbReference type="InterPro" id="IPR036942">
    <property type="entry name" value="Beta-barrel_TonB_sf"/>
</dbReference>
<dbReference type="InterPro" id="IPR008969">
    <property type="entry name" value="CarboxyPept-like_regulatory"/>
</dbReference>
<reference evidence="11" key="1">
    <citation type="journal article" date="2019" name="Int. J. Syst. Evol. Microbiol.">
        <title>The Global Catalogue of Microorganisms (GCM) 10K type strain sequencing project: providing services to taxonomists for standard genome sequencing and annotation.</title>
        <authorList>
            <consortium name="The Broad Institute Genomics Platform"/>
            <consortium name="The Broad Institute Genome Sequencing Center for Infectious Disease"/>
            <person name="Wu L."/>
            <person name="Ma J."/>
        </authorList>
    </citation>
    <scope>NUCLEOTIDE SEQUENCE [LARGE SCALE GENOMIC DNA]</scope>
    <source>
        <strain evidence="11">KCTC 42805</strain>
    </source>
</reference>
<dbReference type="Gene3D" id="2.40.170.20">
    <property type="entry name" value="TonB-dependent receptor, beta-barrel domain"/>
    <property type="match status" value="1"/>
</dbReference>
<dbReference type="InterPro" id="IPR023996">
    <property type="entry name" value="TonB-dep_OMP_SusC/RagA"/>
</dbReference>
<evidence type="ECO:0000313" key="11">
    <source>
        <dbReference type="Proteomes" id="UP001597469"/>
    </source>
</evidence>
<gene>
    <name evidence="10" type="ORF">ACFSUS_20845</name>
</gene>
<keyword evidence="4 7" id="KW-0812">Transmembrane</keyword>
<dbReference type="InterPro" id="IPR023997">
    <property type="entry name" value="TonB-dep_OMP_SusC/RagA_CS"/>
</dbReference>
<dbReference type="Proteomes" id="UP001597469">
    <property type="component" value="Unassembled WGS sequence"/>
</dbReference>
<dbReference type="InterPro" id="IPR037066">
    <property type="entry name" value="Plug_dom_sf"/>
</dbReference>
<evidence type="ECO:0000256" key="5">
    <source>
        <dbReference type="ARBA" id="ARBA00023136"/>
    </source>
</evidence>
<evidence type="ECO:0000259" key="9">
    <source>
        <dbReference type="Pfam" id="PF07715"/>
    </source>
</evidence>
<evidence type="ECO:0000256" key="7">
    <source>
        <dbReference type="PROSITE-ProRule" id="PRU01360"/>
    </source>
</evidence>
<evidence type="ECO:0000256" key="2">
    <source>
        <dbReference type="ARBA" id="ARBA00022448"/>
    </source>
</evidence>
<comment type="caution">
    <text evidence="10">The sequence shown here is derived from an EMBL/GenBank/DDBJ whole genome shotgun (WGS) entry which is preliminary data.</text>
</comment>
<evidence type="ECO:0000256" key="1">
    <source>
        <dbReference type="ARBA" id="ARBA00004571"/>
    </source>
</evidence>
<evidence type="ECO:0000256" key="3">
    <source>
        <dbReference type="ARBA" id="ARBA00022452"/>
    </source>
</evidence>
<name>A0ABW5M803_9BACT</name>
<dbReference type="EMBL" id="JBHULN010000015">
    <property type="protein sequence ID" value="MFD2573102.1"/>
    <property type="molecule type" value="Genomic_DNA"/>
</dbReference>
<dbReference type="PROSITE" id="PS52016">
    <property type="entry name" value="TONB_DEPENDENT_REC_3"/>
    <property type="match status" value="1"/>
</dbReference>
<dbReference type="InterPro" id="IPR012910">
    <property type="entry name" value="Plug_dom"/>
</dbReference>
<evidence type="ECO:0000256" key="8">
    <source>
        <dbReference type="SAM" id="SignalP"/>
    </source>
</evidence>
<keyword evidence="11" id="KW-1185">Reference proteome</keyword>
<feature type="domain" description="TonB-dependent receptor plug" evidence="9">
    <location>
        <begin position="120"/>
        <end position="224"/>
    </location>
</feature>
<protein>
    <submittedName>
        <fullName evidence="10">SusC/RagA family TonB-linked outer membrane protein</fullName>
    </submittedName>
</protein>
<evidence type="ECO:0000313" key="10">
    <source>
        <dbReference type="EMBL" id="MFD2573102.1"/>
    </source>
</evidence>
<dbReference type="RefSeq" id="WP_381525698.1">
    <property type="nucleotide sequence ID" value="NZ_JBHULN010000015.1"/>
</dbReference>
<evidence type="ECO:0000256" key="6">
    <source>
        <dbReference type="ARBA" id="ARBA00023237"/>
    </source>
</evidence>
<comment type="subcellular location">
    <subcellularLocation>
        <location evidence="1 7">Cell outer membrane</location>
        <topology evidence="1 7">Multi-pass membrane protein</topology>
    </subcellularLocation>
</comment>
<dbReference type="InterPro" id="IPR039426">
    <property type="entry name" value="TonB-dep_rcpt-like"/>
</dbReference>
<dbReference type="Pfam" id="PF13715">
    <property type="entry name" value="CarbopepD_reg_2"/>
    <property type="match status" value="1"/>
</dbReference>
<keyword evidence="5 7" id="KW-0472">Membrane</keyword>
<dbReference type="Gene3D" id="2.170.130.10">
    <property type="entry name" value="TonB-dependent receptor, plug domain"/>
    <property type="match status" value="1"/>
</dbReference>
<evidence type="ECO:0000256" key="4">
    <source>
        <dbReference type="ARBA" id="ARBA00022692"/>
    </source>
</evidence>
<dbReference type="Pfam" id="PF07715">
    <property type="entry name" value="Plug"/>
    <property type="match status" value="1"/>
</dbReference>
<dbReference type="Gene3D" id="2.60.40.1120">
    <property type="entry name" value="Carboxypeptidase-like, regulatory domain"/>
    <property type="match status" value="1"/>
</dbReference>
<comment type="similarity">
    <text evidence="7">Belongs to the TonB-dependent receptor family.</text>
</comment>
<feature type="signal peptide" evidence="8">
    <location>
        <begin position="1"/>
        <end position="27"/>
    </location>
</feature>
<sequence>MKMRFYQFLPTILLSTIMLLISMTVSAQDRRVTGKVTSAEGPVPGANVVLKGTTTGVATDANGSFSLALRGDNPVLVISAIGFKTQEVTVGNQSTVNVTLADDATALNEVVVTGYTTDSKRDNTGAVSTVKARDLTVVPSANVETQLQGRVAGVTVIASGQPGANNTIRVRGFGSFNNNQPLYVVDGVPSGGSGFISPDDIESTTILKDAAAASIYGARAASGVIVITTKKGQRKSQKLSVSYDGLYGFTDPGKGQPILTPQEQADWTWNAYRNGLTAIGQPVGPNSFTGIANGQYGSGATPVLPEYLMVGNRFGVTGGVDLAAERLKYNIDPSVGPIYQVVRANKEGTDWYGAITRTAPLMRHTLGFSGGSETSRYYVSVSQQTQAGILLNNNFSRYTFRANSEFDILKSKKLRFGENLQATYIDNTGQIGGSSGQALAQEESEILTAFRIAPIIPIYDEFGGYAGTAAKGFNNPSNPRANRDATKNNRNFNFSMFGNAYLEYDVIPALTLRSSLGGFISNYYNKTTRRNTYENAEGNGSGFQISEGAGYSIGWTFTNTAQYKQKFGIHSIDLLAGIEALNTGFGRNISGSGLNPFSTDPNYASISTAAAGGRQSNSDLFNGINFYSTFGRVNYILLDKYIFTGVVRRDGSSRFGPSSRYGVFPAFSAAWRISGEEFMKNLPWITDLKIRGGWGQMGNSNNVDPNNQYSLYQSNVANSYDIAGTNSPNVAAGFFRSRIGNPDAKWETSETTNVGIDGSFLNGKLDVVFDIWRKDTRDLLFQVPIAGVVGQRATAPSVNVASMRNQGVDIQVTTRGKVANDFGYELNVNGSFLSNNVRSLAPGISYVDVSPTSTNRLSGTYTRNQPGQPLASFFGYQVVGLWQNQGEIEAANSVALAAAKAGSTNPASVTAATFQEGAGLGRFRYADVNGDGKITTDDRTFIGSPIPKFTGGLNFRVDFKGFDLATYLYTSLGNKIFNASKWFTDFYPSFPGGAISARVKDSWTPTNTNTTQPIFENVAANLSTNQVPNSFYVEDGSYLRMQNITLGYTLPAGLLDRIGLSRVRVSVSANNIFTITGYKGLDPGVGGSADQNFGVDIGNYPVTRSYNAGLSIGF</sequence>